<dbReference type="AlphaFoldDB" id="A0A8I6TDM9"/>
<accession>A0A8I6TDM9</accession>
<dbReference type="Gene3D" id="3.40.50.12650">
    <property type="match status" value="1"/>
</dbReference>
<sequence length="707" mass="79857">MDVDSDEFDDAKSNIDALSDDDIFHDTLEEVVADVEFSTARTHLTFNSTMGGDCSTNVNMMPLPEGSESLHGKTGGLIKTGLGSKNEISSGSSGNPMYFQIVHNSGEISNNAVENFLLEELSKSTRSVPKYLDDSSCSEINNVIDEMIEQVINHERKDVPVENDSSPNLENLLLSDNGSSEIISNSIEELTTINYNLFRTQTLNSTGIMENIAGAKQNCVENSDMTQSSSFSYTDFHLQLSGENSDKSVTNVTTNLCDLGTDCVRDSTENETNLILEMQRREVTIPSSNNSLDLVNGSASRSRTERNKIIPNIELFDGNKSVHLVTDYIAFNCRTEIPNVQNYVHFLTFINKHATTRNQILHECVKQVYTTSFNVWYLKTHFGMKDVTFITANEGQECRVTSTKKKFSFTFLNSNYRPGSIVVLLEGEFGTYLYANNCRFNPFMLLQNPLLSFSQGTSGGKTLDKLYLDGTYYLCPCTIPSRDEILESLINLIWSNNDKIVNITTSILGYEEILSRLAKALNKKIYVSPLKMEILSRLNLAKYFTTDITTTNIRTIPTGDFQIKKSIWRDNSGPFITIILSAHYVIHNRAISTLEKFGIHHFLYTDHSSNSDIVKMLKLMKVNNVIVLNSTLNLPLAGLQHELVEKRKLKTFQTKLETDEHKAKYIMKLDEYSVWFNAMHKKEKSQKISKRKMNLLSGKLKWINDNI</sequence>
<proteinExistence type="predicted"/>
<keyword evidence="3" id="KW-0269">Exonuclease</keyword>
<dbReference type="InterPro" id="IPR036866">
    <property type="entry name" value="RibonucZ/Hydroxyglut_hydro"/>
</dbReference>
<dbReference type="GO" id="GO:0035312">
    <property type="term" value="F:5'-3' DNA exonuclease activity"/>
    <property type="evidence" value="ECO:0007669"/>
    <property type="project" value="TreeGrafter"/>
</dbReference>
<keyword evidence="5" id="KW-1185">Reference proteome</keyword>
<dbReference type="GO" id="GO:0003684">
    <property type="term" value="F:damaged DNA binding"/>
    <property type="evidence" value="ECO:0007669"/>
    <property type="project" value="TreeGrafter"/>
</dbReference>
<dbReference type="GO" id="GO:0036297">
    <property type="term" value="P:interstrand cross-link repair"/>
    <property type="evidence" value="ECO:0007669"/>
    <property type="project" value="TreeGrafter"/>
</dbReference>
<dbReference type="GO" id="GO:0006303">
    <property type="term" value="P:double-strand break repair via nonhomologous end joining"/>
    <property type="evidence" value="ECO:0007669"/>
    <property type="project" value="TreeGrafter"/>
</dbReference>
<evidence type="ECO:0000256" key="1">
    <source>
        <dbReference type="ARBA" id="ARBA00022722"/>
    </source>
</evidence>
<keyword evidence="1" id="KW-0540">Nuclease</keyword>
<dbReference type="EnsemblMetazoa" id="XM_014391836.2">
    <property type="protein sequence ID" value="XP_014247322.1"/>
    <property type="gene ID" value="LOC106665421"/>
</dbReference>
<evidence type="ECO:0000256" key="3">
    <source>
        <dbReference type="ARBA" id="ARBA00022839"/>
    </source>
</evidence>
<dbReference type="GeneID" id="106665421"/>
<keyword evidence="2" id="KW-0378">Hydrolase</keyword>
<dbReference type="OrthoDB" id="262529at2759"/>
<dbReference type="PANTHER" id="PTHR23240">
    <property type="entry name" value="DNA CROSS-LINK REPAIR PROTEIN PSO2/SNM1-RELATED"/>
    <property type="match status" value="1"/>
</dbReference>
<evidence type="ECO:0000313" key="5">
    <source>
        <dbReference type="Proteomes" id="UP000494040"/>
    </source>
</evidence>
<evidence type="ECO:0000256" key="2">
    <source>
        <dbReference type="ARBA" id="ARBA00022801"/>
    </source>
</evidence>
<dbReference type="KEGG" id="clec:106665421"/>
<reference evidence="4" key="1">
    <citation type="submission" date="2022-01" db="UniProtKB">
        <authorList>
            <consortium name="EnsemblMetazoa"/>
        </authorList>
    </citation>
    <scope>IDENTIFICATION</scope>
</reference>
<organism evidence="4 5">
    <name type="scientific">Cimex lectularius</name>
    <name type="common">Bed bug</name>
    <name type="synonym">Acanthia lectularia</name>
    <dbReference type="NCBI Taxonomy" id="79782"/>
    <lineage>
        <taxon>Eukaryota</taxon>
        <taxon>Metazoa</taxon>
        <taxon>Ecdysozoa</taxon>
        <taxon>Arthropoda</taxon>
        <taxon>Hexapoda</taxon>
        <taxon>Insecta</taxon>
        <taxon>Pterygota</taxon>
        <taxon>Neoptera</taxon>
        <taxon>Paraneoptera</taxon>
        <taxon>Hemiptera</taxon>
        <taxon>Heteroptera</taxon>
        <taxon>Panheteroptera</taxon>
        <taxon>Cimicomorpha</taxon>
        <taxon>Cimicidae</taxon>
        <taxon>Cimex</taxon>
    </lineage>
</organism>
<dbReference type="Gene3D" id="3.60.15.10">
    <property type="entry name" value="Ribonuclease Z/Hydroxyacylglutathione hydrolase-like"/>
    <property type="match status" value="1"/>
</dbReference>
<dbReference type="PANTHER" id="PTHR23240:SF8">
    <property type="entry name" value="PROTEIN ARTEMIS"/>
    <property type="match status" value="1"/>
</dbReference>
<dbReference type="Proteomes" id="UP000494040">
    <property type="component" value="Unassembled WGS sequence"/>
</dbReference>
<name>A0A8I6TDM9_CIMLE</name>
<protein>
    <submittedName>
        <fullName evidence="4">Uncharacterized protein</fullName>
    </submittedName>
</protein>
<dbReference type="RefSeq" id="XP_014247322.1">
    <property type="nucleotide sequence ID" value="XM_014391836.2"/>
</dbReference>
<evidence type="ECO:0000313" key="4">
    <source>
        <dbReference type="EnsemblMetazoa" id="XP_014247322.1"/>
    </source>
</evidence>
<dbReference type="SUPFAM" id="SSF56281">
    <property type="entry name" value="Metallo-hydrolase/oxidoreductase"/>
    <property type="match status" value="1"/>
</dbReference>